<accession>A0A7W8D7R8</accession>
<dbReference type="AlphaFoldDB" id="A0A7W8D7R8"/>
<feature type="compositionally biased region" description="Polar residues" evidence="1">
    <location>
        <begin position="46"/>
        <end position="72"/>
    </location>
</feature>
<evidence type="ECO:0000313" key="3">
    <source>
        <dbReference type="Proteomes" id="UP000521199"/>
    </source>
</evidence>
<dbReference type="EMBL" id="JACHHP010000006">
    <property type="protein sequence ID" value="MBB5209516.1"/>
    <property type="molecule type" value="Genomic_DNA"/>
</dbReference>
<gene>
    <name evidence="2" type="ORF">HNQ52_003085</name>
</gene>
<evidence type="ECO:0000313" key="2">
    <source>
        <dbReference type="EMBL" id="MBB5209516.1"/>
    </source>
</evidence>
<organism evidence="2 3">
    <name type="scientific">Chiayiivirga flava</name>
    <dbReference type="NCBI Taxonomy" id="659595"/>
    <lineage>
        <taxon>Bacteria</taxon>
        <taxon>Pseudomonadati</taxon>
        <taxon>Pseudomonadota</taxon>
        <taxon>Gammaproteobacteria</taxon>
        <taxon>Lysobacterales</taxon>
        <taxon>Lysobacteraceae</taxon>
        <taxon>Chiayiivirga</taxon>
    </lineage>
</organism>
<sequence>MSTRRSIGHASANGCAPPLGRVGCWRGCEVPVPVSAVQLTVAQWPSRSTPPYHHTSPSFCRASKNTPGSSSEPPRCRMRTKLSISVAYTVLRAPYAPLIAIRRWPSRHSLSSFHAKVTARARPSCATVCGQRAMLDVPSSDQPMPAAPLPARLS</sequence>
<protein>
    <submittedName>
        <fullName evidence="2">Uncharacterized protein</fullName>
    </submittedName>
</protein>
<dbReference type="Proteomes" id="UP000521199">
    <property type="component" value="Unassembled WGS sequence"/>
</dbReference>
<proteinExistence type="predicted"/>
<reference evidence="2 3" key="1">
    <citation type="submission" date="2020-08" db="EMBL/GenBank/DDBJ databases">
        <title>Genomic Encyclopedia of Type Strains, Phase IV (KMG-IV): sequencing the most valuable type-strain genomes for metagenomic binning, comparative biology and taxonomic classification.</title>
        <authorList>
            <person name="Goeker M."/>
        </authorList>
    </citation>
    <scope>NUCLEOTIDE SEQUENCE [LARGE SCALE GENOMIC DNA]</scope>
    <source>
        <strain evidence="2 3">DSM 24163</strain>
    </source>
</reference>
<name>A0A7W8D7R8_9GAMM</name>
<dbReference type="RefSeq" id="WP_221282112.1">
    <property type="nucleotide sequence ID" value="NZ_JACHHP010000006.1"/>
</dbReference>
<keyword evidence="3" id="KW-1185">Reference proteome</keyword>
<comment type="caution">
    <text evidence="2">The sequence shown here is derived from an EMBL/GenBank/DDBJ whole genome shotgun (WGS) entry which is preliminary data.</text>
</comment>
<feature type="region of interest" description="Disordered" evidence="1">
    <location>
        <begin position="46"/>
        <end position="76"/>
    </location>
</feature>
<evidence type="ECO:0000256" key="1">
    <source>
        <dbReference type="SAM" id="MobiDB-lite"/>
    </source>
</evidence>